<accession>A0A0F9MGI2</accession>
<organism evidence="1">
    <name type="scientific">marine sediment metagenome</name>
    <dbReference type="NCBI Taxonomy" id="412755"/>
    <lineage>
        <taxon>unclassified sequences</taxon>
        <taxon>metagenomes</taxon>
        <taxon>ecological metagenomes</taxon>
    </lineage>
</organism>
<dbReference type="EMBL" id="LAZR01005621">
    <property type="protein sequence ID" value="KKM98416.1"/>
    <property type="molecule type" value="Genomic_DNA"/>
</dbReference>
<evidence type="ECO:0000313" key="1">
    <source>
        <dbReference type="EMBL" id="KKM98416.1"/>
    </source>
</evidence>
<sequence>MAVNVQIVGLQALRSKIRRLADKGSISDALHRNLADAWASGAENFIRVAIRRVLVDTGMSAATFFPLSRAIARVHSAAAKSARAEAAIVRQISANRKSLFHHGFPTFPSGHRRSGIQGESTGEKLGKRAFRFNTGRPTFPVFTFSFQTVAFQHALHEVAPQMRQSLAEGIVAFEETIRIRFIRDANFIIKQWLRTSRAPRGIVRIKIRG</sequence>
<comment type="caution">
    <text evidence="1">The sequence shown here is derived from an EMBL/GenBank/DDBJ whole genome shotgun (WGS) entry which is preliminary data.</text>
</comment>
<protein>
    <submittedName>
        <fullName evidence="1">Uncharacterized protein</fullName>
    </submittedName>
</protein>
<name>A0A0F9MGI2_9ZZZZ</name>
<reference evidence="1" key="1">
    <citation type="journal article" date="2015" name="Nature">
        <title>Complex archaea that bridge the gap between prokaryotes and eukaryotes.</title>
        <authorList>
            <person name="Spang A."/>
            <person name="Saw J.H."/>
            <person name="Jorgensen S.L."/>
            <person name="Zaremba-Niedzwiedzka K."/>
            <person name="Martijn J."/>
            <person name="Lind A.E."/>
            <person name="van Eijk R."/>
            <person name="Schleper C."/>
            <person name="Guy L."/>
            <person name="Ettema T.J."/>
        </authorList>
    </citation>
    <scope>NUCLEOTIDE SEQUENCE</scope>
</reference>
<gene>
    <name evidence="1" type="ORF">LCGC14_1158210</name>
</gene>
<dbReference type="AlphaFoldDB" id="A0A0F9MGI2"/>
<proteinExistence type="predicted"/>